<reference evidence="1 2" key="1">
    <citation type="submission" date="2022-04" db="EMBL/GenBank/DDBJ databases">
        <title>Leucobacter sp. isolated from rhizosphere of garlic.</title>
        <authorList>
            <person name="Won M."/>
            <person name="Lee C.-M."/>
            <person name="Woen H.-Y."/>
            <person name="Kwon S.-W."/>
        </authorList>
    </citation>
    <scope>NUCLEOTIDE SEQUENCE [LARGE SCALE GENOMIC DNA]</scope>
    <source>
        <strain evidence="1 2">H21R-40</strain>
    </source>
</reference>
<evidence type="ECO:0000313" key="2">
    <source>
        <dbReference type="Proteomes" id="UP000831786"/>
    </source>
</evidence>
<evidence type="ECO:0000313" key="1">
    <source>
        <dbReference type="EMBL" id="UOQ57230.1"/>
    </source>
</evidence>
<name>A0ABY4FLT7_9MICO</name>
<keyword evidence="2" id="KW-1185">Reference proteome</keyword>
<accession>A0ABY4FLT7</accession>
<dbReference type="RefSeq" id="WP_244727888.1">
    <property type="nucleotide sequence ID" value="NZ_CP095045.1"/>
</dbReference>
<dbReference type="InterPro" id="IPR036388">
    <property type="entry name" value="WH-like_DNA-bd_sf"/>
</dbReference>
<dbReference type="Proteomes" id="UP000831786">
    <property type="component" value="Chromosome"/>
</dbReference>
<dbReference type="EMBL" id="CP095045">
    <property type="protein sequence ID" value="UOQ57230.1"/>
    <property type="molecule type" value="Genomic_DNA"/>
</dbReference>
<proteinExistence type="predicted"/>
<gene>
    <name evidence="1" type="ORF">MUN78_16495</name>
</gene>
<protein>
    <submittedName>
        <fullName evidence="1">Helix-turn-helix domain-containing protein</fullName>
    </submittedName>
</protein>
<dbReference type="Pfam" id="PF13384">
    <property type="entry name" value="HTH_23"/>
    <property type="match status" value="1"/>
</dbReference>
<organism evidence="1 2">
    <name type="scientific">Leucobacter allii</name>
    <dbReference type="NCBI Taxonomy" id="2932247"/>
    <lineage>
        <taxon>Bacteria</taxon>
        <taxon>Bacillati</taxon>
        <taxon>Actinomycetota</taxon>
        <taxon>Actinomycetes</taxon>
        <taxon>Micrococcales</taxon>
        <taxon>Microbacteriaceae</taxon>
        <taxon>Leucobacter</taxon>
    </lineage>
</organism>
<sequence length="423" mass="46227">MSNQPGQIDDARVMELAAAGWSNAAIARELGCHEASVRRARKRLRLASAPALNAGTHAVGESETHRPDGSADYTVPSTVAWGYDDFCKFIRSKGQDPEQVTFSWGVTSTPGGGYFNKLNNVRPKAPQASSIDTDAILDRLRTWTPTPMESVAGEPVGLVVALADLQLGKGEGDGTPGTLRRLEQSLERVVEQIRSLQTRGVRIRSILLANMGDHTEGTHGSYASQPYSVDLNLRDQLQTALEVNLQWVKTLAPFTDNFEYAATICNHGTLSRAGGRENITDDADNATGLITDLIAKICKLHPDLQHVKVNSPRGEMITTTTIEGVTLAMAHGQKITGSEANWLAAQSQNLAHRRKFVPDMWLTAHKHHAQVTDFGPYTRIQATTVEPGSKYFEDLTGQYSRTGVTMFTVGQDLPGKWDNYYIA</sequence>
<dbReference type="Gene3D" id="1.10.10.10">
    <property type="entry name" value="Winged helix-like DNA-binding domain superfamily/Winged helix DNA-binding domain"/>
    <property type="match status" value="1"/>
</dbReference>